<name>A0A1G9HGU6_9ACTN</name>
<dbReference type="SMART" id="SM01130">
    <property type="entry name" value="DHDPS"/>
    <property type="match status" value="1"/>
</dbReference>
<proteinExistence type="predicted"/>
<accession>A0A1G9HGU6</accession>
<dbReference type="Gene3D" id="3.20.20.70">
    <property type="entry name" value="Aldolase class I"/>
    <property type="match status" value="1"/>
</dbReference>
<keyword evidence="1" id="KW-0456">Lyase</keyword>
<protein>
    <recommendedName>
        <fullName evidence="4">Dihydrodipicolinate synthase/N-acetylneuraminate lyase</fullName>
    </recommendedName>
</protein>
<dbReference type="PANTHER" id="PTHR12128">
    <property type="entry name" value="DIHYDRODIPICOLINATE SYNTHASE"/>
    <property type="match status" value="1"/>
</dbReference>
<keyword evidence="3" id="KW-1185">Reference proteome</keyword>
<dbReference type="Proteomes" id="UP000199475">
    <property type="component" value="Unassembled WGS sequence"/>
</dbReference>
<dbReference type="EMBL" id="FNGP01000001">
    <property type="protein sequence ID" value="SDL11954.1"/>
    <property type="molecule type" value="Genomic_DNA"/>
</dbReference>
<dbReference type="SUPFAM" id="SSF51569">
    <property type="entry name" value="Aldolase"/>
    <property type="match status" value="1"/>
</dbReference>
<gene>
    <name evidence="2" type="ORF">SAMN04488242_0290</name>
</gene>
<dbReference type="InterPro" id="IPR013785">
    <property type="entry name" value="Aldolase_TIM"/>
</dbReference>
<dbReference type="PANTHER" id="PTHR12128:SF51">
    <property type="entry name" value="BLL4205 PROTEIN"/>
    <property type="match status" value="1"/>
</dbReference>
<reference evidence="2 3" key="1">
    <citation type="submission" date="2016-10" db="EMBL/GenBank/DDBJ databases">
        <authorList>
            <person name="de Groot N.N."/>
        </authorList>
    </citation>
    <scope>NUCLEOTIDE SEQUENCE [LARGE SCALE GENOMIC DNA]</scope>
    <source>
        <strain evidence="2 3">CGMCC 1.9159</strain>
    </source>
</reference>
<dbReference type="AlphaFoldDB" id="A0A1G9HGU6"/>
<dbReference type="STRING" id="686624.SAMN04488242_0290"/>
<dbReference type="OrthoDB" id="9770698at2"/>
<evidence type="ECO:0000313" key="3">
    <source>
        <dbReference type="Proteomes" id="UP000199475"/>
    </source>
</evidence>
<evidence type="ECO:0000256" key="1">
    <source>
        <dbReference type="ARBA" id="ARBA00023239"/>
    </source>
</evidence>
<evidence type="ECO:0008006" key="4">
    <source>
        <dbReference type="Google" id="ProtNLM"/>
    </source>
</evidence>
<sequence>MTHVLGQPPYTIPAHPFAVDAQGRPDWASQRLVTRYYLAAGATGLAVGVHTTQFEIHDDPLLFRRVLREAAEVRNHFGPEAKLVAGICGDTPQAVEEAHAARDLGYVAGLLSTYGMTDRSEQQWLERSRAVAEVMPIMGFYMQESVGGQYFSPGFWEALLQIDNLVAIKVAPFDRYRTADVAEALALSGRTDVALLTGNDDAILSDLMLPHRYGDGLLQEVRFSGGLLGQWAVGTRAAGELTRRIWEGRDEPVTQTVLAAATAITSINQAVFDPEHGFAGSIAGVNEMLRQQGLMASSRCLSDHERLADGQAEKIRQARRRYPELTDEDFIAEHLDEWRRDVDATPAAVGLVRYA</sequence>
<organism evidence="2 3">
    <name type="scientific">Tessaracoccus oleiagri</name>
    <dbReference type="NCBI Taxonomy" id="686624"/>
    <lineage>
        <taxon>Bacteria</taxon>
        <taxon>Bacillati</taxon>
        <taxon>Actinomycetota</taxon>
        <taxon>Actinomycetes</taxon>
        <taxon>Propionibacteriales</taxon>
        <taxon>Propionibacteriaceae</taxon>
        <taxon>Tessaracoccus</taxon>
    </lineage>
</organism>
<evidence type="ECO:0000313" key="2">
    <source>
        <dbReference type="EMBL" id="SDL11954.1"/>
    </source>
</evidence>
<dbReference type="GO" id="GO:0008840">
    <property type="term" value="F:4-hydroxy-tetrahydrodipicolinate synthase activity"/>
    <property type="evidence" value="ECO:0007669"/>
    <property type="project" value="TreeGrafter"/>
</dbReference>
<dbReference type="InterPro" id="IPR002220">
    <property type="entry name" value="DapA-like"/>
</dbReference>
<dbReference type="RefSeq" id="WP_093248280.1">
    <property type="nucleotide sequence ID" value="NZ_FNGP01000001.1"/>
</dbReference>